<keyword evidence="2 4" id="KW-0689">Ribosomal protein</keyword>
<evidence type="ECO:0000256" key="1">
    <source>
        <dbReference type="ARBA" id="ARBA00010618"/>
    </source>
</evidence>
<keyword evidence="7" id="KW-1185">Reference proteome</keyword>
<dbReference type="Pfam" id="PF17136">
    <property type="entry name" value="ribosomal_L24"/>
    <property type="match status" value="1"/>
</dbReference>
<feature type="domain" description="KOW" evidence="5">
    <location>
        <begin position="14"/>
        <end position="41"/>
    </location>
</feature>
<dbReference type="InterPro" id="IPR003256">
    <property type="entry name" value="Ribosomal_uL24"/>
</dbReference>
<dbReference type="InterPro" id="IPR014722">
    <property type="entry name" value="Rib_uL2_dom2"/>
</dbReference>
<evidence type="ECO:0000313" key="7">
    <source>
        <dbReference type="Proteomes" id="UP000244005"/>
    </source>
</evidence>
<dbReference type="PANTHER" id="PTHR12903">
    <property type="entry name" value="MITOCHONDRIAL RIBOSOMAL PROTEIN L24"/>
    <property type="match status" value="1"/>
</dbReference>
<dbReference type="AlphaFoldDB" id="A0A2R6WR84"/>
<comment type="similarity">
    <text evidence="1 4">Belongs to the universal ribosomal protein uL24 family.</text>
</comment>
<dbReference type="InterPro" id="IPR005824">
    <property type="entry name" value="KOW"/>
</dbReference>
<accession>A0A2R6WR84</accession>
<dbReference type="EMBL" id="KZ772736">
    <property type="protein sequence ID" value="PTQ36368.1"/>
    <property type="molecule type" value="Genomic_DNA"/>
</dbReference>
<dbReference type="SMART" id="SM00739">
    <property type="entry name" value="KOW"/>
    <property type="match status" value="1"/>
</dbReference>
<protein>
    <recommendedName>
        <fullName evidence="5">KOW domain-containing protein</fullName>
    </recommendedName>
</protein>
<dbReference type="GO" id="GO:0005739">
    <property type="term" value="C:mitochondrion"/>
    <property type="evidence" value="ECO:0000318"/>
    <property type="project" value="GO_Central"/>
</dbReference>
<dbReference type="GO" id="GO:0003723">
    <property type="term" value="F:RNA binding"/>
    <property type="evidence" value="ECO:0007669"/>
    <property type="project" value="InterPro"/>
</dbReference>
<proteinExistence type="inferred from homology"/>
<name>A0A2R6WR84_MARPO</name>
<dbReference type="Gramene" id="Mp8g01470.1">
    <property type="protein sequence ID" value="Mp8g01470.1.cds1"/>
    <property type="gene ID" value="Mp8g01470"/>
</dbReference>
<dbReference type="HAMAP" id="MF_01326_B">
    <property type="entry name" value="Ribosomal_uL24_B"/>
    <property type="match status" value="1"/>
</dbReference>
<evidence type="ECO:0000259" key="5">
    <source>
        <dbReference type="SMART" id="SM00739"/>
    </source>
</evidence>
<evidence type="ECO:0000256" key="3">
    <source>
        <dbReference type="ARBA" id="ARBA00023274"/>
    </source>
</evidence>
<dbReference type="SUPFAM" id="SSF50104">
    <property type="entry name" value="Translation proteins SH3-like domain"/>
    <property type="match status" value="1"/>
</dbReference>
<dbReference type="InterPro" id="IPR057264">
    <property type="entry name" value="Ribosomal_uL24_C"/>
</dbReference>
<sequence length="163" mass="17955">MGWKAAQQVFKHWRILRGDTVMIMGGKDKGQTGKVQQVLRSKNKVYIEGKNLVKKHIKGRGENPGGIVTMESPIHVSKLQHIDPVTSSPVRVIFRYLADGSKVRVTTGGTSSGSVIPRPDILKERRTLLPVKPGTKDTLKEHVLERTFDPTTGEGGLPSFMSS</sequence>
<gene>
    <name evidence="6" type="ORF">MARPO_0064s0052</name>
</gene>
<dbReference type="CDD" id="cd06089">
    <property type="entry name" value="KOW_RPL26"/>
    <property type="match status" value="1"/>
</dbReference>
<evidence type="ECO:0000313" key="6">
    <source>
        <dbReference type="EMBL" id="PTQ36368.1"/>
    </source>
</evidence>
<keyword evidence="3 4" id="KW-0687">Ribonucleoprotein</keyword>
<reference evidence="7" key="1">
    <citation type="journal article" date="2017" name="Cell">
        <title>Insights into land plant evolution garnered from the Marchantia polymorpha genome.</title>
        <authorList>
            <person name="Bowman J.L."/>
            <person name="Kohchi T."/>
            <person name="Yamato K.T."/>
            <person name="Jenkins J."/>
            <person name="Shu S."/>
            <person name="Ishizaki K."/>
            <person name="Yamaoka S."/>
            <person name="Nishihama R."/>
            <person name="Nakamura Y."/>
            <person name="Berger F."/>
            <person name="Adam C."/>
            <person name="Aki S.S."/>
            <person name="Althoff F."/>
            <person name="Araki T."/>
            <person name="Arteaga-Vazquez M.A."/>
            <person name="Balasubrmanian S."/>
            <person name="Barry K."/>
            <person name="Bauer D."/>
            <person name="Boehm C.R."/>
            <person name="Briginshaw L."/>
            <person name="Caballero-Perez J."/>
            <person name="Catarino B."/>
            <person name="Chen F."/>
            <person name="Chiyoda S."/>
            <person name="Chovatia M."/>
            <person name="Davies K.M."/>
            <person name="Delmans M."/>
            <person name="Demura T."/>
            <person name="Dierschke T."/>
            <person name="Dolan L."/>
            <person name="Dorantes-Acosta A.E."/>
            <person name="Eklund D.M."/>
            <person name="Florent S.N."/>
            <person name="Flores-Sandoval E."/>
            <person name="Fujiyama A."/>
            <person name="Fukuzawa H."/>
            <person name="Galik B."/>
            <person name="Grimanelli D."/>
            <person name="Grimwood J."/>
            <person name="Grossniklaus U."/>
            <person name="Hamada T."/>
            <person name="Haseloff J."/>
            <person name="Hetherington A.J."/>
            <person name="Higo A."/>
            <person name="Hirakawa Y."/>
            <person name="Hundley H.N."/>
            <person name="Ikeda Y."/>
            <person name="Inoue K."/>
            <person name="Inoue S.I."/>
            <person name="Ishida S."/>
            <person name="Jia Q."/>
            <person name="Kakita M."/>
            <person name="Kanazawa T."/>
            <person name="Kawai Y."/>
            <person name="Kawashima T."/>
            <person name="Kennedy M."/>
            <person name="Kinose K."/>
            <person name="Kinoshita T."/>
            <person name="Kohara Y."/>
            <person name="Koide E."/>
            <person name="Komatsu K."/>
            <person name="Kopischke S."/>
            <person name="Kubo M."/>
            <person name="Kyozuka J."/>
            <person name="Lagercrantz U."/>
            <person name="Lin S.S."/>
            <person name="Lindquist E."/>
            <person name="Lipzen A.M."/>
            <person name="Lu C.W."/>
            <person name="De Luna E."/>
            <person name="Martienssen R.A."/>
            <person name="Minamino N."/>
            <person name="Mizutani M."/>
            <person name="Mizutani M."/>
            <person name="Mochizuki N."/>
            <person name="Monte I."/>
            <person name="Mosher R."/>
            <person name="Nagasaki H."/>
            <person name="Nakagami H."/>
            <person name="Naramoto S."/>
            <person name="Nishitani K."/>
            <person name="Ohtani M."/>
            <person name="Okamoto T."/>
            <person name="Okumura M."/>
            <person name="Phillips J."/>
            <person name="Pollak B."/>
            <person name="Reinders A."/>
            <person name="Rovekamp M."/>
            <person name="Sano R."/>
            <person name="Sawa S."/>
            <person name="Schmid M.W."/>
            <person name="Shirakawa M."/>
            <person name="Solano R."/>
            <person name="Spunde A."/>
            <person name="Suetsugu N."/>
            <person name="Sugano S."/>
            <person name="Sugiyama A."/>
            <person name="Sun R."/>
            <person name="Suzuki Y."/>
            <person name="Takenaka M."/>
            <person name="Takezawa D."/>
            <person name="Tomogane H."/>
            <person name="Tsuzuki M."/>
            <person name="Ueda T."/>
            <person name="Umeda M."/>
            <person name="Ward J.M."/>
            <person name="Watanabe Y."/>
            <person name="Yazaki K."/>
            <person name="Yokoyama R."/>
            <person name="Yoshitake Y."/>
            <person name="Yotsui I."/>
            <person name="Zachgo S."/>
            <person name="Schmutz J."/>
        </authorList>
    </citation>
    <scope>NUCLEOTIDE SEQUENCE [LARGE SCALE GENOMIC DNA]</scope>
    <source>
        <strain evidence="7">Tak-1</strain>
    </source>
</reference>
<organism evidence="6 7">
    <name type="scientific">Marchantia polymorpha</name>
    <name type="common">Common liverwort</name>
    <name type="synonym">Marchantia aquatica</name>
    <dbReference type="NCBI Taxonomy" id="3197"/>
    <lineage>
        <taxon>Eukaryota</taxon>
        <taxon>Viridiplantae</taxon>
        <taxon>Streptophyta</taxon>
        <taxon>Embryophyta</taxon>
        <taxon>Marchantiophyta</taxon>
        <taxon>Marchantiopsida</taxon>
        <taxon>Marchantiidae</taxon>
        <taxon>Marchantiales</taxon>
        <taxon>Marchantiaceae</taxon>
        <taxon>Marchantia</taxon>
    </lineage>
</organism>
<dbReference type="InterPro" id="IPR005825">
    <property type="entry name" value="Ribosomal_uL24_CS"/>
</dbReference>
<dbReference type="InterPro" id="IPR041988">
    <property type="entry name" value="Ribosomal_uL24_KOW"/>
</dbReference>
<dbReference type="OrthoDB" id="359154at2759"/>
<dbReference type="GO" id="GO:1990904">
    <property type="term" value="C:ribonucleoprotein complex"/>
    <property type="evidence" value="ECO:0007669"/>
    <property type="project" value="UniProtKB-KW"/>
</dbReference>
<dbReference type="GO" id="GO:0005840">
    <property type="term" value="C:ribosome"/>
    <property type="evidence" value="ECO:0007669"/>
    <property type="project" value="UniProtKB-KW"/>
</dbReference>
<dbReference type="OMA" id="DFEWRFT"/>
<dbReference type="GO" id="GO:0006412">
    <property type="term" value="P:translation"/>
    <property type="evidence" value="ECO:0000318"/>
    <property type="project" value="GO_Central"/>
</dbReference>
<dbReference type="NCBIfam" id="TIGR01079">
    <property type="entry name" value="rplX_bact"/>
    <property type="match status" value="1"/>
</dbReference>
<dbReference type="InterPro" id="IPR008991">
    <property type="entry name" value="Translation_prot_SH3-like_sf"/>
</dbReference>
<evidence type="ECO:0000256" key="4">
    <source>
        <dbReference type="RuleBase" id="RU003477"/>
    </source>
</evidence>
<dbReference type="GO" id="GO:0003735">
    <property type="term" value="F:structural constituent of ribosome"/>
    <property type="evidence" value="ECO:0007669"/>
    <property type="project" value="InterPro"/>
</dbReference>
<dbReference type="Gene3D" id="2.30.30.30">
    <property type="match status" value="1"/>
</dbReference>
<evidence type="ECO:0000256" key="2">
    <source>
        <dbReference type="ARBA" id="ARBA00022980"/>
    </source>
</evidence>
<dbReference type="PROSITE" id="PS01108">
    <property type="entry name" value="RIBOSOMAL_L24"/>
    <property type="match status" value="1"/>
</dbReference>
<dbReference type="Proteomes" id="UP000244005">
    <property type="component" value="Unassembled WGS sequence"/>
</dbReference>
<dbReference type="Pfam" id="PF00467">
    <property type="entry name" value="KOW"/>
    <property type="match status" value="1"/>
</dbReference>